<sequence>MTFSRFLEDYKQVIKFSCMEGQYLGLFRQYLTRVFVFFQSDADAYQTISSLLGDYCWGVNIISETRFLTLYCLLFKQLMKAQIPALDALIAKKAEKKKKERKIG</sequence>
<dbReference type="AlphaFoldDB" id="A0A397UND1"/>
<name>A0A397UND1_9GLOM</name>
<evidence type="ECO:0000313" key="1">
    <source>
        <dbReference type="EMBL" id="RIB11644.1"/>
    </source>
</evidence>
<organism evidence="1 2">
    <name type="scientific">Gigaspora rosea</name>
    <dbReference type="NCBI Taxonomy" id="44941"/>
    <lineage>
        <taxon>Eukaryota</taxon>
        <taxon>Fungi</taxon>
        <taxon>Fungi incertae sedis</taxon>
        <taxon>Mucoromycota</taxon>
        <taxon>Glomeromycotina</taxon>
        <taxon>Glomeromycetes</taxon>
        <taxon>Diversisporales</taxon>
        <taxon>Gigasporaceae</taxon>
        <taxon>Gigaspora</taxon>
    </lineage>
</organism>
<dbReference type="EMBL" id="QKWP01001110">
    <property type="protein sequence ID" value="RIB11644.1"/>
    <property type="molecule type" value="Genomic_DNA"/>
</dbReference>
<evidence type="ECO:0000313" key="2">
    <source>
        <dbReference type="Proteomes" id="UP000266673"/>
    </source>
</evidence>
<proteinExistence type="predicted"/>
<accession>A0A397UND1</accession>
<reference evidence="1 2" key="1">
    <citation type="submission" date="2018-06" db="EMBL/GenBank/DDBJ databases">
        <title>Comparative genomics reveals the genomic features of Rhizophagus irregularis, R. cerebriforme, R. diaphanum and Gigaspora rosea, and their symbiotic lifestyle signature.</title>
        <authorList>
            <person name="Morin E."/>
            <person name="San Clemente H."/>
            <person name="Chen E.C.H."/>
            <person name="De La Providencia I."/>
            <person name="Hainaut M."/>
            <person name="Kuo A."/>
            <person name="Kohler A."/>
            <person name="Murat C."/>
            <person name="Tang N."/>
            <person name="Roy S."/>
            <person name="Loubradou J."/>
            <person name="Henrissat B."/>
            <person name="Grigoriev I.V."/>
            <person name="Corradi N."/>
            <person name="Roux C."/>
            <person name="Martin F.M."/>
        </authorList>
    </citation>
    <scope>NUCLEOTIDE SEQUENCE [LARGE SCALE GENOMIC DNA]</scope>
    <source>
        <strain evidence="1 2">DAOM 194757</strain>
    </source>
</reference>
<protein>
    <submittedName>
        <fullName evidence="1">Uncharacterized protein</fullName>
    </submittedName>
</protein>
<dbReference type="Proteomes" id="UP000266673">
    <property type="component" value="Unassembled WGS sequence"/>
</dbReference>
<gene>
    <name evidence="1" type="ORF">C2G38_2202872</name>
</gene>
<keyword evidence="2" id="KW-1185">Reference proteome</keyword>
<comment type="caution">
    <text evidence="1">The sequence shown here is derived from an EMBL/GenBank/DDBJ whole genome shotgun (WGS) entry which is preliminary data.</text>
</comment>